<keyword evidence="1" id="KW-1133">Transmembrane helix</keyword>
<reference evidence="3" key="1">
    <citation type="submission" date="2016-04" db="EMBL/GenBank/DDBJ databases">
        <title>Cephalotus genome sequencing.</title>
        <authorList>
            <person name="Fukushima K."/>
            <person name="Hasebe M."/>
            <person name="Fang X."/>
        </authorList>
    </citation>
    <scope>NUCLEOTIDE SEQUENCE [LARGE SCALE GENOMIC DNA]</scope>
    <source>
        <strain evidence="3">cv. St1</strain>
    </source>
</reference>
<organism evidence="2 3">
    <name type="scientific">Cephalotus follicularis</name>
    <name type="common">Albany pitcher plant</name>
    <dbReference type="NCBI Taxonomy" id="3775"/>
    <lineage>
        <taxon>Eukaryota</taxon>
        <taxon>Viridiplantae</taxon>
        <taxon>Streptophyta</taxon>
        <taxon>Embryophyta</taxon>
        <taxon>Tracheophyta</taxon>
        <taxon>Spermatophyta</taxon>
        <taxon>Magnoliopsida</taxon>
        <taxon>eudicotyledons</taxon>
        <taxon>Gunneridae</taxon>
        <taxon>Pentapetalae</taxon>
        <taxon>rosids</taxon>
        <taxon>fabids</taxon>
        <taxon>Oxalidales</taxon>
        <taxon>Cephalotaceae</taxon>
        <taxon>Cephalotus</taxon>
    </lineage>
</organism>
<dbReference type="EMBL" id="BDDD01001182">
    <property type="protein sequence ID" value="GAV74033.1"/>
    <property type="molecule type" value="Genomic_DNA"/>
</dbReference>
<evidence type="ECO:0000313" key="2">
    <source>
        <dbReference type="EMBL" id="GAV74033.1"/>
    </source>
</evidence>
<dbReference type="Proteomes" id="UP000187406">
    <property type="component" value="Unassembled WGS sequence"/>
</dbReference>
<keyword evidence="1" id="KW-0812">Transmembrane</keyword>
<dbReference type="OrthoDB" id="1738459at2759"/>
<protein>
    <submittedName>
        <fullName evidence="2">Uncharacterized protein</fullName>
    </submittedName>
</protein>
<evidence type="ECO:0000313" key="3">
    <source>
        <dbReference type="Proteomes" id="UP000187406"/>
    </source>
</evidence>
<dbReference type="AlphaFoldDB" id="A0A1Q3C1W6"/>
<accession>A0A1Q3C1W6</accession>
<feature type="transmembrane region" description="Helical" evidence="1">
    <location>
        <begin position="33"/>
        <end position="53"/>
    </location>
</feature>
<sequence length="140" mass="15485">MKMVRKLGKSGRDLIDTEILVTRFDGNIAYAKGVIPIMLGMGSFSSIVAFFVVDGTLSYNALLGRDWIHAKGVIPSSLHQFLIMLNKDNKVEVFVADNKPFVTHTNFVEVQVYKDKFGPVTFMTDEAGIVSDISVVVQNV</sequence>
<dbReference type="InParanoid" id="A0A1Q3C1W6"/>
<comment type="caution">
    <text evidence="2">The sequence shown here is derived from an EMBL/GenBank/DDBJ whole genome shotgun (WGS) entry which is preliminary data.</text>
</comment>
<gene>
    <name evidence="2" type="ORF">CFOL_v3_17516</name>
</gene>
<dbReference type="STRING" id="3775.A0A1Q3C1W6"/>
<dbReference type="PANTHER" id="PTHR33240">
    <property type="entry name" value="OS08G0508500 PROTEIN"/>
    <property type="match status" value="1"/>
</dbReference>
<keyword evidence="3" id="KW-1185">Reference proteome</keyword>
<proteinExistence type="predicted"/>
<name>A0A1Q3C1W6_CEPFO</name>
<dbReference type="PANTHER" id="PTHR33240:SF15">
    <property type="entry name" value="GAG-PRO-LIKE PROTEIN"/>
    <property type="match status" value="1"/>
</dbReference>
<keyword evidence="1" id="KW-0472">Membrane</keyword>
<evidence type="ECO:0000256" key="1">
    <source>
        <dbReference type="SAM" id="Phobius"/>
    </source>
</evidence>